<evidence type="ECO:0000313" key="2">
    <source>
        <dbReference type="EMBL" id="MFC7359989.1"/>
    </source>
</evidence>
<evidence type="ECO:0000313" key="3">
    <source>
        <dbReference type="Proteomes" id="UP001596524"/>
    </source>
</evidence>
<sequence>MKRHMDDQPSNLAGRLKDLEHFTGGLVGGREHVPDHEAEPVPISTSRATRVPVPRRSRVFLRTGDGHGAFADLTLTAPHPRIALD</sequence>
<feature type="compositionally biased region" description="Basic and acidic residues" evidence="1">
    <location>
        <begin position="29"/>
        <end position="39"/>
    </location>
</feature>
<protein>
    <submittedName>
        <fullName evidence="2">Uncharacterized protein</fullName>
    </submittedName>
</protein>
<name>A0ABW2N290_9ACTN</name>
<dbReference type="RefSeq" id="WP_255890758.1">
    <property type="nucleotide sequence ID" value="NZ_JAFMZM010000003.1"/>
</dbReference>
<dbReference type="Proteomes" id="UP001596524">
    <property type="component" value="Unassembled WGS sequence"/>
</dbReference>
<proteinExistence type="predicted"/>
<keyword evidence="3" id="KW-1185">Reference proteome</keyword>
<dbReference type="EMBL" id="JBHTCH010000005">
    <property type="protein sequence ID" value="MFC7359989.1"/>
    <property type="molecule type" value="Genomic_DNA"/>
</dbReference>
<comment type="caution">
    <text evidence="2">The sequence shown here is derived from an EMBL/GenBank/DDBJ whole genome shotgun (WGS) entry which is preliminary data.</text>
</comment>
<reference evidence="3" key="1">
    <citation type="journal article" date="2019" name="Int. J. Syst. Evol. Microbiol.">
        <title>The Global Catalogue of Microorganisms (GCM) 10K type strain sequencing project: providing services to taxonomists for standard genome sequencing and annotation.</title>
        <authorList>
            <consortium name="The Broad Institute Genomics Platform"/>
            <consortium name="The Broad Institute Genome Sequencing Center for Infectious Disease"/>
            <person name="Wu L."/>
            <person name="Ma J."/>
        </authorList>
    </citation>
    <scope>NUCLEOTIDE SEQUENCE [LARGE SCALE GENOMIC DNA]</scope>
    <source>
        <strain evidence="3">FCH27</strain>
    </source>
</reference>
<gene>
    <name evidence="2" type="ORF">ACFQO6_06875</name>
</gene>
<feature type="region of interest" description="Disordered" evidence="1">
    <location>
        <begin position="25"/>
        <end position="50"/>
    </location>
</feature>
<organism evidence="2 3">
    <name type="scientific">Nocardioides astragali</name>
    <dbReference type="NCBI Taxonomy" id="1776736"/>
    <lineage>
        <taxon>Bacteria</taxon>
        <taxon>Bacillati</taxon>
        <taxon>Actinomycetota</taxon>
        <taxon>Actinomycetes</taxon>
        <taxon>Propionibacteriales</taxon>
        <taxon>Nocardioidaceae</taxon>
        <taxon>Nocardioides</taxon>
    </lineage>
</organism>
<accession>A0ABW2N290</accession>
<evidence type="ECO:0000256" key="1">
    <source>
        <dbReference type="SAM" id="MobiDB-lite"/>
    </source>
</evidence>